<dbReference type="SUPFAM" id="SSF56112">
    <property type="entry name" value="Protein kinase-like (PK-like)"/>
    <property type="match status" value="1"/>
</dbReference>
<protein>
    <recommendedName>
        <fullName evidence="1">Aminoglycoside phosphotransferase domain-containing protein</fullName>
    </recommendedName>
</protein>
<dbReference type="InterPro" id="IPR002575">
    <property type="entry name" value="Aminoglycoside_PTrfase"/>
</dbReference>
<dbReference type="AlphaFoldDB" id="A0A095XXI8"/>
<dbReference type="eggNOG" id="COG2334">
    <property type="taxonomic scope" value="Bacteria"/>
</dbReference>
<sequence>MEAHDNQSNEHDVADIIATAGELLASRFGGRPELTDPEDLGGSSRAMVVRLRVSPNPFLPVRSLVVKRMPESSAAGADPALLREIVAYQFATSLPEDVRPGPELLAHDVAERIIVLSDAGDAPTLAEVLETGDADTRLRALRSLGAALGRMHAGTAEREDGFNTLMSRMWSRHRGDEDASGERDRGIVRAIGVGMERLENAGLPVTDGVRRLAGDAARRISSGHHRAFTPFDLAPDNILMANRVSFLDYEWAGFRDATFDVASVIAGFPLHVFTEPPTPEEADVFIRSWGEEVRLPWPEVVGEQHLRTRLMTALLGWTLITVTILHFGSPLAALTAGMETPEGERSEPLAGRGEALGGGALERRDLLATARALESFSAGCEDLRAGEVGDFARAIIEFVAE</sequence>
<dbReference type="Proteomes" id="UP000029548">
    <property type="component" value="Unassembled WGS sequence"/>
</dbReference>
<dbReference type="Gene3D" id="3.90.1200.10">
    <property type="match status" value="1"/>
</dbReference>
<accession>A0A095XXI8</accession>
<evidence type="ECO:0000313" key="3">
    <source>
        <dbReference type="Proteomes" id="UP000029548"/>
    </source>
</evidence>
<name>A0A095XXI8_9CORY</name>
<dbReference type="EMBL" id="JRNE01000088">
    <property type="protein sequence ID" value="KGF14860.1"/>
    <property type="molecule type" value="Genomic_DNA"/>
</dbReference>
<reference evidence="2 3" key="1">
    <citation type="submission" date="2014-07" db="EMBL/GenBank/DDBJ databases">
        <authorList>
            <person name="McCorrison J."/>
            <person name="Sanka R."/>
            <person name="Torralba M."/>
            <person name="Gillis M."/>
            <person name="Haft D.H."/>
            <person name="Methe B."/>
            <person name="Sutton G."/>
            <person name="Nelson K.E."/>
        </authorList>
    </citation>
    <scope>NUCLEOTIDE SEQUENCE [LARGE SCALE GENOMIC DNA]</scope>
    <source>
        <strain evidence="2 3">DNF00450</strain>
    </source>
</reference>
<comment type="caution">
    <text evidence="2">The sequence shown here is derived from an EMBL/GenBank/DDBJ whole genome shotgun (WGS) entry which is preliminary data.</text>
</comment>
<dbReference type="Pfam" id="PF01636">
    <property type="entry name" value="APH"/>
    <property type="match status" value="1"/>
</dbReference>
<dbReference type="RefSeq" id="WP_035123967.1">
    <property type="nucleotide sequence ID" value="NZ_JRNE01000088.1"/>
</dbReference>
<gene>
    <name evidence="2" type="ORF">HMPREF1650_12955</name>
</gene>
<proteinExistence type="predicted"/>
<evidence type="ECO:0000313" key="2">
    <source>
        <dbReference type="EMBL" id="KGF14860.1"/>
    </source>
</evidence>
<feature type="domain" description="Aminoglycoside phosphotransferase" evidence="1">
    <location>
        <begin position="62"/>
        <end position="290"/>
    </location>
</feature>
<organism evidence="2 3">
    <name type="scientific">Corynebacterium freneyi DNF00450</name>
    <dbReference type="NCBI Taxonomy" id="1287475"/>
    <lineage>
        <taxon>Bacteria</taxon>
        <taxon>Bacillati</taxon>
        <taxon>Actinomycetota</taxon>
        <taxon>Actinomycetes</taxon>
        <taxon>Mycobacteriales</taxon>
        <taxon>Corynebacteriaceae</taxon>
        <taxon>Corynebacterium</taxon>
    </lineage>
</organism>
<evidence type="ECO:0000259" key="1">
    <source>
        <dbReference type="Pfam" id="PF01636"/>
    </source>
</evidence>
<dbReference type="InterPro" id="IPR011009">
    <property type="entry name" value="Kinase-like_dom_sf"/>
</dbReference>